<keyword evidence="4" id="KW-1185">Reference proteome</keyword>
<reference evidence="3 4" key="1">
    <citation type="submission" date="2022-09" db="EMBL/GenBank/DDBJ databases">
        <title>Enrichment on poylsaccharides allowed isolation of novel metabolic and taxonomic groups of Haloarchaea.</title>
        <authorList>
            <person name="Sorokin D.Y."/>
            <person name="Elcheninov A.G."/>
            <person name="Khizhniak T.V."/>
            <person name="Kolganova T.V."/>
            <person name="Kublanov I.V."/>
        </authorList>
    </citation>
    <scope>NUCLEOTIDE SEQUENCE [LARGE SCALE GENOMIC DNA]</scope>
    <source>
        <strain evidence="3 4">AArc-curdl1</strain>
    </source>
</reference>
<dbReference type="PANTHER" id="PTHR30461">
    <property type="entry name" value="DNA-INVERTASE FROM LAMBDOID PROPHAGE"/>
    <property type="match status" value="1"/>
</dbReference>
<dbReference type="PROSITE" id="PS51736">
    <property type="entry name" value="RECOMBINASES_3"/>
    <property type="match status" value="1"/>
</dbReference>
<dbReference type="EMBL" id="JAOPJZ010000008">
    <property type="protein sequence ID" value="MCU4752635.1"/>
    <property type="molecule type" value="Genomic_DNA"/>
</dbReference>
<dbReference type="Gene3D" id="3.40.50.1390">
    <property type="entry name" value="Resolvase, N-terminal catalytic domain"/>
    <property type="match status" value="1"/>
</dbReference>
<dbReference type="GO" id="GO:0003677">
    <property type="term" value="F:DNA binding"/>
    <property type="evidence" value="ECO:0007669"/>
    <property type="project" value="InterPro"/>
</dbReference>
<gene>
    <name evidence="3" type="ORF">OB919_11655</name>
</gene>
<dbReference type="PANTHER" id="PTHR30461:SF23">
    <property type="entry name" value="DNA RECOMBINASE-RELATED"/>
    <property type="match status" value="1"/>
</dbReference>
<dbReference type="SMART" id="SM00857">
    <property type="entry name" value="Resolvase"/>
    <property type="match status" value="1"/>
</dbReference>
<dbReference type="AlphaFoldDB" id="A0AAP3E752"/>
<dbReference type="Pfam" id="PF00239">
    <property type="entry name" value="Resolvase"/>
    <property type="match status" value="1"/>
</dbReference>
<evidence type="ECO:0000259" key="2">
    <source>
        <dbReference type="PROSITE" id="PS51737"/>
    </source>
</evidence>
<evidence type="ECO:0000313" key="3">
    <source>
        <dbReference type="EMBL" id="MCU4752635.1"/>
    </source>
</evidence>
<dbReference type="Gene3D" id="3.90.1750.20">
    <property type="entry name" value="Putative Large Serine Recombinase, Chain B, Domain 2"/>
    <property type="match status" value="1"/>
</dbReference>
<dbReference type="GO" id="GO:0000150">
    <property type="term" value="F:DNA strand exchange activity"/>
    <property type="evidence" value="ECO:0007669"/>
    <property type="project" value="InterPro"/>
</dbReference>
<dbReference type="InterPro" id="IPR006119">
    <property type="entry name" value="Resolv_N"/>
</dbReference>
<dbReference type="InterPro" id="IPR038109">
    <property type="entry name" value="DNA_bind_recomb_sf"/>
</dbReference>
<dbReference type="SUPFAM" id="SSF53041">
    <property type="entry name" value="Resolvase-like"/>
    <property type="match status" value="1"/>
</dbReference>
<dbReference type="Pfam" id="PF07508">
    <property type="entry name" value="Recombinase"/>
    <property type="match status" value="1"/>
</dbReference>
<proteinExistence type="predicted"/>
<accession>A0AAP3E752</accession>
<evidence type="ECO:0000259" key="1">
    <source>
        <dbReference type="PROSITE" id="PS51736"/>
    </source>
</evidence>
<dbReference type="RefSeq" id="WP_342808965.1">
    <property type="nucleotide sequence ID" value="NZ_JAOPJZ010000008.1"/>
</dbReference>
<sequence length="311" mass="36125">MDGLHIPQRDGPIDVHSDSDEELDACIYVRTSSPSQTSGYSISEQINRCWDQCEAAGWSVKYVFSDKAESGRDMDRTQFQKMLERAEEGRINVVVFWKLDRFCRSLADLVKIEEKLRSWDVALHSVTEFIDTTSPVGRFNFRNLASAAELESDLTSQRVQIGMYGLARENKWPNDHPPLGYDKTSTGRLEVVDDEANLVRWIFHIYLEERSMPQVAHLLNEKGITTKNGDQWCRQSVNTVLSNELYIGNYELADYCDQVEEYRILRDELFEEVVETRFRFQNSGNEMDPKRKKSKSERVLNHFKWMVQEGG</sequence>
<feature type="domain" description="Resolvase/invertase-type recombinase catalytic" evidence="1">
    <location>
        <begin position="24"/>
        <end position="170"/>
    </location>
</feature>
<name>A0AAP3E752_9EURY</name>
<protein>
    <submittedName>
        <fullName evidence="3">Recombinase family protein</fullName>
    </submittedName>
</protein>
<comment type="caution">
    <text evidence="3">The sequence shown here is derived from an EMBL/GenBank/DDBJ whole genome shotgun (WGS) entry which is preliminary data.</text>
</comment>
<dbReference type="InterPro" id="IPR050639">
    <property type="entry name" value="SSR_resolvase"/>
</dbReference>
<feature type="domain" description="Recombinase" evidence="2">
    <location>
        <begin position="178"/>
        <end position="283"/>
    </location>
</feature>
<dbReference type="InterPro" id="IPR011109">
    <property type="entry name" value="DNA_bind_recombinase_dom"/>
</dbReference>
<evidence type="ECO:0000313" key="4">
    <source>
        <dbReference type="Proteomes" id="UP001321047"/>
    </source>
</evidence>
<dbReference type="CDD" id="cd03768">
    <property type="entry name" value="SR_ResInv"/>
    <property type="match status" value="1"/>
</dbReference>
<organism evidence="3 4">
    <name type="scientific">Natronosalvus hydrolyticus</name>
    <dbReference type="NCBI Taxonomy" id="2979988"/>
    <lineage>
        <taxon>Archaea</taxon>
        <taxon>Methanobacteriati</taxon>
        <taxon>Methanobacteriota</taxon>
        <taxon>Stenosarchaea group</taxon>
        <taxon>Halobacteria</taxon>
        <taxon>Halobacteriales</taxon>
        <taxon>Natrialbaceae</taxon>
        <taxon>Natronosalvus</taxon>
    </lineage>
</organism>
<dbReference type="Proteomes" id="UP001321047">
    <property type="component" value="Unassembled WGS sequence"/>
</dbReference>
<dbReference type="InterPro" id="IPR036162">
    <property type="entry name" value="Resolvase-like_N_sf"/>
</dbReference>
<dbReference type="PROSITE" id="PS51737">
    <property type="entry name" value="RECOMBINASE_DNA_BIND"/>
    <property type="match status" value="1"/>
</dbReference>